<evidence type="ECO:0008006" key="6">
    <source>
        <dbReference type="Google" id="ProtNLM"/>
    </source>
</evidence>
<dbReference type="EMBL" id="JACEOG010000001">
    <property type="protein sequence ID" value="MBA4607204.1"/>
    <property type="molecule type" value="Genomic_DNA"/>
</dbReference>
<dbReference type="InterPro" id="IPR013783">
    <property type="entry name" value="Ig-like_fold"/>
</dbReference>
<dbReference type="InterPro" id="IPR036116">
    <property type="entry name" value="FN3_sf"/>
</dbReference>
<reference evidence="4 5" key="1">
    <citation type="submission" date="2020-07" db="EMBL/GenBank/DDBJ databases">
        <title>Draft genome and description of Aeromicrobium phoceense strain Marseille-Q0843 isolated from healthy skin swab.</title>
        <authorList>
            <person name="Boxberger M."/>
            <person name="La Scola B."/>
        </authorList>
    </citation>
    <scope>NUCLEOTIDE SEQUENCE [LARGE SCALE GENOMIC DNA]</scope>
    <source>
        <strain evidence="4 5">Marseille-Q0843</strain>
    </source>
</reference>
<evidence type="ECO:0000313" key="5">
    <source>
        <dbReference type="Proteomes" id="UP000550354"/>
    </source>
</evidence>
<dbReference type="GO" id="GO:0000175">
    <property type="term" value="F:3'-5'-RNA exonuclease activity"/>
    <property type="evidence" value="ECO:0007669"/>
    <property type="project" value="TreeGrafter"/>
</dbReference>
<protein>
    <recommendedName>
        <fullName evidence="6">Endonuclease/exonuclease/phosphatase domain-containing protein</fullName>
    </recommendedName>
</protein>
<dbReference type="InterPro" id="IPR050410">
    <property type="entry name" value="CCR4/nocturin_mRNA_transcr"/>
</dbReference>
<organism evidence="4 5">
    <name type="scientific">Aeromicrobium phoceense</name>
    <dbReference type="NCBI Taxonomy" id="2754045"/>
    <lineage>
        <taxon>Bacteria</taxon>
        <taxon>Bacillati</taxon>
        <taxon>Actinomycetota</taxon>
        <taxon>Actinomycetes</taxon>
        <taxon>Propionibacteriales</taxon>
        <taxon>Nocardioidaceae</taxon>
        <taxon>Aeromicrobium</taxon>
    </lineage>
</organism>
<evidence type="ECO:0000256" key="2">
    <source>
        <dbReference type="ARBA" id="ARBA00023326"/>
    </source>
</evidence>
<dbReference type="InterPro" id="IPR036691">
    <property type="entry name" value="Endo/exonu/phosph_ase_sf"/>
</dbReference>
<dbReference type="PANTHER" id="PTHR12121">
    <property type="entry name" value="CARBON CATABOLITE REPRESSOR PROTEIN 4"/>
    <property type="match status" value="1"/>
</dbReference>
<dbReference type="CDD" id="cd00063">
    <property type="entry name" value="FN3"/>
    <property type="match status" value="1"/>
</dbReference>
<keyword evidence="3" id="KW-0732">Signal</keyword>
<feature type="signal peptide" evidence="3">
    <location>
        <begin position="1"/>
        <end position="42"/>
    </location>
</feature>
<proteinExistence type="predicted"/>
<keyword evidence="1" id="KW-0378">Hydrolase</keyword>
<keyword evidence="1" id="KW-0326">Glycosidase</keyword>
<feature type="chain" id="PRO_5039489063" description="Endonuclease/exonuclease/phosphatase domain-containing protein" evidence="3">
    <location>
        <begin position="43"/>
        <end position="505"/>
    </location>
</feature>
<dbReference type="PANTHER" id="PTHR12121:SF36">
    <property type="entry name" value="ENDONUCLEASE_EXONUCLEASE_PHOSPHATASE DOMAIN-CONTAINING PROTEIN"/>
    <property type="match status" value="1"/>
</dbReference>
<evidence type="ECO:0000313" key="4">
    <source>
        <dbReference type="EMBL" id="MBA4607204.1"/>
    </source>
</evidence>
<dbReference type="SUPFAM" id="SSF56219">
    <property type="entry name" value="DNase I-like"/>
    <property type="match status" value="1"/>
</dbReference>
<gene>
    <name evidence="4" type="ORF">H1W00_01795</name>
</gene>
<evidence type="ECO:0000256" key="1">
    <source>
        <dbReference type="ARBA" id="ARBA00023295"/>
    </source>
</evidence>
<name>A0A838XJX0_9ACTN</name>
<dbReference type="GO" id="GO:0016798">
    <property type="term" value="F:hydrolase activity, acting on glycosyl bonds"/>
    <property type="evidence" value="ECO:0007669"/>
    <property type="project" value="UniProtKB-KW"/>
</dbReference>
<evidence type="ECO:0000256" key="3">
    <source>
        <dbReference type="SAM" id="SignalP"/>
    </source>
</evidence>
<dbReference type="RefSeq" id="WP_181753107.1">
    <property type="nucleotide sequence ID" value="NZ_JACEOG010000001.1"/>
</dbReference>
<dbReference type="AlphaFoldDB" id="A0A838XJX0"/>
<dbReference type="Proteomes" id="UP000550354">
    <property type="component" value="Unassembled WGS sequence"/>
</dbReference>
<keyword evidence="2" id="KW-0624">Polysaccharide degradation</keyword>
<accession>A0A838XJX0</accession>
<comment type="caution">
    <text evidence="4">The sequence shown here is derived from an EMBL/GenBank/DDBJ whole genome shotgun (WGS) entry which is preliminary data.</text>
</comment>
<keyword evidence="5" id="KW-1185">Reference proteome</keyword>
<dbReference type="Gene3D" id="3.60.10.10">
    <property type="entry name" value="Endonuclease/exonuclease/phosphatase"/>
    <property type="match status" value="1"/>
</dbReference>
<dbReference type="GO" id="GO:0000272">
    <property type="term" value="P:polysaccharide catabolic process"/>
    <property type="evidence" value="ECO:0007669"/>
    <property type="project" value="UniProtKB-KW"/>
</dbReference>
<keyword evidence="2" id="KW-0119">Carbohydrate metabolism</keyword>
<dbReference type="SUPFAM" id="SSF49265">
    <property type="entry name" value="Fibronectin type III"/>
    <property type="match status" value="1"/>
</dbReference>
<dbReference type="InterPro" id="IPR003961">
    <property type="entry name" value="FN3_dom"/>
</dbReference>
<dbReference type="Gene3D" id="2.60.40.10">
    <property type="entry name" value="Immunoglobulins"/>
    <property type="match status" value="1"/>
</dbReference>
<sequence>MADVLSGGRTFDPARFSMTSLLHRALLAFALTGTLLIAPAAAADAAPKKPAKVTKIRAKTSTSTLTIHWARPARAKKVAICVKTAPRARSCIRKVKTRRNSITFRALRPNSGTDFYYRLTSYRGKYKAATRWKKANLRVGKGTANRVVGGRGHYLSYHWSKVRSASSYEIQLSTNHRFSGRVVQAGRKGLGAKIDGLNGGMTYHARVRGVNGKVKGAWGPVTRTKLAAVPSRVTVATYNLCGEDRCRSADSGAWFLRNVPTWAVRKPLAGAVVRSGSPDVVVTQESATRTAFHTQLPGFTRGAYKSAKTIYFRSSRFTALGGGGLTLDSATGRYATWNLLRDRKTGTAFIVTNAHLEPHKGAARDELRLKQTARLISKVNALNPHRLPVVWGGDFNSNESNANQDNYPGGFDAPTQRFARHGIVNSLGLAGSAINAELNSANAGVPVPKSNGHHVDAIFVPSSGITVEAWSMPANFIQTETGREYSTPFPSDHNPVVARLVVATP</sequence>